<dbReference type="PANTHER" id="PTHR13847:SF289">
    <property type="entry name" value="GLYCINE OXIDASE"/>
    <property type="match status" value="1"/>
</dbReference>
<dbReference type="SUPFAM" id="SSF54373">
    <property type="entry name" value="FAD-linked reductases, C-terminal domain"/>
    <property type="match status" value="1"/>
</dbReference>
<reference evidence="4" key="1">
    <citation type="journal article" date="2024" name="Int. J. Syst. Evol. Microbiol.">
        <title>Methylomarinovum tepidoasis sp. nov., a moderately thermophilic methanotroph of the family Methylothermaceae isolated from a deep-sea hydrothermal field.</title>
        <authorList>
            <person name="Hirayama H."/>
            <person name="Takaki Y."/>
            <person name="Abe M."/>
            <person name="Miyazaki M."/>
            <person name="Uematsu K."/>
            <person name="Matsui Y."/>
            <person name="Takai K."/>
        </authorList>
    </citation>
    <scope>NUCLEOTIDE SEQUENCE [LARGE SCALE GENOMIC DNA]</scope>
    <source>
        <strain evidence="4">IN45</strain>
    </source>
</reference>
<organism evidence="3 4">
    <name type="scientific">Methylomarinovum tepidoasis</name>
    <dbReference type="NCBI Taxonomy" id="2840183"/>
    <lineage>
        <taxon>Bacteria</taxon>
        <taxon>Pseudomonadati</taxon>
        <taxon>Pseudomonadota</taxon>
        <taxon>Gammaproteobacteria</taxon>
        <taxon>Methylococcales</taxon>
        <taxon>Methylothermaceae</taxon>
        <taxon>Methylomarinovum</taxon>
    </lineage>
</organism>
<evidence type="ECO:0000259" key="2">
    <source>
        <dbReference type="Pfam" id="PF01266"/>
    </source>
</evidence>
<protein>
    <submittedName>
        <fullName evidence="3">Glycine oxidase</fullName>
        <ecNumber evidence="3">1.4.3.19</ecNumber>
    </submittedName>
</protein>
<gene>
    <name evidence="3" type="ORF">MIN45_P1987</name>
</gene>
<dbReference type="PANTHER" id="PTHR13847">
    <property type="entry name" value="SARCOSINE DEHYDROGENASE-RELATED"/>
    <property type="match status" value="1"/>
</dbReference>
<dbReference type="InterPro" id="IPR036188">
    <property type="entry name" value="FAD/NAD-bd_sf"/>
</dbReference>
<evidence type="ECO:0000313" key="4">
    <source>
        <dbReference type="Proteomes" id="UP001321450"/>
    </source>
</evidence>
<accession>A0AAU9C8J0</accession>
<dbReference type="KEGG" id="meiy:MIN45_P1987"/>
<keyword evidence="1 3" id="KW-0560">Oxidoreductase</keyword>
<dbReference type="GO" id="GO:0043799">
    <property type="term" value="F:glycine oxidase activity"/>
    <property type="evidence" value="ECO:0007669"/>
    <property type="project" value="UniProtKB-EC"/>
</dbReference>
<dbReference type="AlphaFoldDB" id="A0AAU9C8J0"/>
<dbReference type="SUPFAM" id="SSF51971">
    <property type="entry name" value="Nucleotide-binding domain"/>
    <property type="match status" value="1"/>
</dbReference>
<evidence type="ECO:0000313" key="3">
    <source>
        <dbReference type="EMBL" id="BCX89614.1"/>
    </source>
</evidence>
<proteinExistence type="predicted"/>
<dbReference type="InterPro" id="IPR006076">
    <property type="entry name" value="FAD-dep_OxRdtase"/>
</dbReference>
<dbReference type="Gene3D" id="3.30.9.10">
    <property type="entry name" value="D-Amino Acid Oxidase, subunit A, domain 2"/>
    <property type="match status" value="1"/>
</dbReference>
<dbReference type="Gene3D" id="3.50.50.60">
    <property type="entry name" value="FAD/NAD(P)-binding domain"/>
    <property type="match status" value="1"/>
</dbReference>
<dbReference type="RefSeq" id="WP_286292013.1">
    <property type="nucleotide sequence ID" value="NZ_AP024718.1"/>
</dbReference>
<feature type="domain" description="FAD dependent oxidoreductase" evidence="2">
    <location>
        <begin position="5"/>
        <end position="318"/>
    </location>
</feature>
<keyword evidence="4" id="KW-1185">Reference proteome</keyword>
<dbReference type="GO" id="GO:0005737">
    <property type="term" value="C:cytoplasm"/>
    <property type="evidence" value="ECO:0007669"/>
    <property type="project" value="TreeGrafter"/>
</dbReference>
<dbReference type="Pfam" id="PF01266">
    <property type="entry name" value="DAO"/>
    <property type="match status" value="1"/>
</dbReference>
<sequence>MRDEILIVGQGLAGSLLAWHLLRQGMAVRIVDASGDNASRTAAGLVTPMTGRRWVKTPAFETYLAEAHCCYQALERQFGRRFWVERPRLRLYLNPAEREQARRRRQDPAYAPFLGEEIETVGNGLKAPHGGIWLHRTAHLETETLLDCLQRWLRQQGILHQQHFDPRMLESGTQVVFCEGWRVIHNPWFDWLPWQPSRGQILTVTATPPLPAFPCQRGIWLQPREEGRWRIGASYRWQPLTETVRADETAALLGRLQDCFETPPEVEVLKVRAGIRPNTLDHHPIVGRHPRHPRVALCNGLGSKGSLLAPRVTRLLAEHLCHDAPLPPEIDLRRYHARLPH</sequence>
<dbReference type="Proteomes" id="UP001321450">
    <property type="component" value="Chromosome"/>
</dbReference>
<evidence type="ECO:0000256" key="1">
    <source>
        <dbReference type="ARBA" id="ARBA00023002"/>
    </source>
</evidence>
<name>A0AAU9C8J0_9GAMM</name>
<dbReference type="EMBL" id="AP024718">
    <property type="protein sequence ID" value="BCX89614.1"/>
    <property type="molecule type" value="Genomic_DNA"/>
</dbReference>
<dbReference type="EC" id="1.4.3.19" evidence="3"/>